<dbReference type="PROSITE" id="PS50005">
    <property type="entry name" value="TPR"/>
    <property type="match status" value="1"/>
</dbReference>
<feature type="coiled-coil region" evidence="7">
    <location>
        <begin position="419"/>
        <end position="446"/>
    </location>
</feature>
<dbReference type="SUPFAM" id="SSF81901">
    <property type="entry name" value="HCP-like"/>
    <property type="match status" value="1"/>
</dbReference>
<keyword evidence="2" id="KW-0963">Cytoplasm</keyword>
<name>A0ABP3XZZ6_9FLAO</name>
<evidence type="ECO:0000256" key="5">
    <source>
        <dbReference type="ARBA" id="ARBA00038253"/>
    </source>
</evidence>
<feature type="transmembrane region" description="Helical" evidence="8">
    <location>
        <begin position="402"/>
        <end position="423"/>
    </location>
</feature>
<dbReference type="InterPro" id="IPR011990">
    <property type="entry name" value="TPR-like_helical_dom_sf"/>
</dbReference>
<dbReference type="EMBL" id="BAAAFH010000007">
    <property type="protein sequence ID" value="GAA0874946.1"/>
    <property type="molecule type" value="Genomic_DNA"/>
</dbReference>
<evidence type="ECO:0000313" key="10">
    <source>
        <dbReference type="Proteomes" id="UP001501126"/>
    </source>
</evidence>
<reference evidence="10" key="1">
    <citation type="journal article" date="2019" name="Int. J. Syst. Evol. Microbiol.">
        <title>The Global Catalogue of Microorganisms (GCM) 10K type strain sequencing project: providing services to taxonomists for standard genome sequencing and annotation.</title>
        <authorList>
            <consortium name="The Broad Institute Genomics Platform"/>
            <consortium name="The Broad Institute Genome Sequencing Center for Infectious Disease"/>
            <person name="Wu L."/>
            <person name="Ma J."/>
        </authorList>
    </citation>
    <scope>NUCLEOTIDE SEQUENCE [LARGE SCALE GENOMIC DNA]</scope>
    <source>
        <strain evidence="10">JCM 16083</strain>
    </source>
</reference>
<keyword evidence="3" id="KW-0677">Repeat</keyword>
<dbReference type="Gene3D" id="1.25.40.10">
    <property type="entry name" value="Tetratricopeptide repeat domain"/>
    <property type="match status" value="1"/>
</dbReference>
<keyword evidence="10" id="KW-1185">Reference proteome</keyword>
<evidence type="ECO:0000256" key="6">
    <source>
        <dbReference type="PROSITE-ProRule" id="PRU00339"/>
    </source>
</evidence>
<gene>
    <name evidence="9" type="ORF">GCM10009118_13540</name>
</gene>
<evidence type="ECO:0000256" key="7">
    <source>
        <dbReference type="SAM" id="Coils"/>
    </source>
</evidence>
<keyword evidence="4 6" id="KW-0802">TPR repeat</keyword>
<dbReference type="PANTHER" id="PTHR46630">
    <property type="entry name" value="TETRATRICOPEPTIDE REPEAT PROTEIN 29"/>
    <property type="match status" value="1"/>
</dbReference>
<dbReference type="RefSeq" id="WP_343785894.1">
    <property type="nucleotide sequence ID" value="NZ_BAAAFH010000007.1"/>
</dbReference>
<feature type="repeat" description="TPR" evidence="6">
    <location>
        <begin position="202"/>
        <end position="235"/>
    </location>
</feature>
<comment type="subcellular location">
    <subcellularLocation>
        <location evidence="1">Cytoplasm</location>
    </subcellularLocation>
</comment>
<evidence type="ECO:0000256" key="3">
    <source>
        <dbReference type="ARBA" id="ARBA00022737"/>
    </source>
</evidence>
<dbReference type="Proteomes" id="UP001501126">
    <property type="component" value="Unassembled WGS sequence"/>
</dbReference>
<protein>
    <recommendedName>
        <fullName evidence="11">Tetratricopeptide repeat protein</fullName>
    </recommendedName>
</protein>
<proteinExistence type="inferred from homology"/>
<evidence type="ECO:0000256" key="4">
    <source>
        <dbReference type="ARBA" id="ARBA00022803"/>
    </source>
</evidence>
<evidence type="ECO:0000256" key="8">
    <source>
        <dbReference type="SAM" id="Phobius"/>
    </source>
</evidence>
<dbReference type="InterPro" id="IPR019734">
    <property type="entry name" value="TPR_rpt"/>
</dbReference>
<dbReference type="PANTHER" id="PTHR46630:SF1">
    <property type="entry name" value="TETRATRICOPEPTIDE REPEAT PROTEIN 29"/>
    <property type="match status" value="1"/>
</dbReference>
<keyword evidence="7" id="KW-0175">Coiled coil</keyword>
<evidence type="ECO:0000256" key="1">
    <source>
        <dbReference type="ARBA" id="ARBA00004496"/>
    </source>
</evidence>
<dbReference type="SMART" id="SM00028">
    <property type="entry name" value="TPR"/>
    <property type="match status" value="6"/>
</dbReference>
<comment type="caution">
    <text evidence="9">The sequence shown here is derived from an EMBL/GenBank/DDBJ whole genome shotgun (WGS) entry which is preliminary data.</text>
</comment>
<accession>A0ABP3XZZ6</accession>
<keyword evidence="8" id="KW-0472">Membrane</keyword>
<keyword evidence="8" id="KW-1133">Transmembrane helix</keyword>
<keyword evidence="8" id="KW-0812">Transmembrane</keyword>
<evidence type="ECO:0000256" key="2">
    <source>
        <dbReference type="ARBA" id="ARBA00022490"/>
    </source>
</evidence>
<organism evidence="9 10">
    <name type="scientific">Wandonia haliotis</name>
    <dbReference type="NCBI Taxonomy" id="574963"/>
    <lineage>
        <taxon>Bacteria</taxon>
        <taxon>Pseudomonadati</taxon>
        <taxon>Bacteroidota</taxon>
        <taxon>Flavobacteriia</taxon>
        <taxon>Flavobacteriales</taxon>
        <taxon>Crocinitomicaceae</taxon>
        <taxon>Wandonia</taxon>
    </lineage>
</organism>
<dbReference type="InterPro" id="IPR051476">
    <property type="entry name" value="Bac_ResReg_Asp_Phosphatase"/>
</dbReference>
<sequence length="642" mass="74921">MYSTRIFIFQLILFFSVLPVLGQPRINKDSLYAEIERKDLINVEAYEKLLAHYAKNEPERLFLLSKELLERAVKEGDEPAEMIAYFYIADYHSERGNHKLALENLHRARKYYEKHESQKDLVDAYNGIGNVHFRRGEVREAISWYLKSMNEGSELEDIWMSNLAKLNLGRSYIQIKDTLKGEALILDYIKEVRELDRTTELANAYNVLGGYYQGIGDFELADYYFNEALVISMTNGDKRNVAHSYNNLAISYFFQEKEELSKAYFQKALKSRLEIGNLLHIAESYYNLGDWFFFQGMLDSASVYYHKSYDVGVEADSYSSKADALMALTEVEKQRKGFDKALDYYEEYVDLKEQQFLSATQEDIAALEFDRMMSENKKDKAFLRHSQKSEERYFSAEVRNKWLILFSIAALTIIIIVLLVRLINEKKSAERNKQILMNRQEQLTKTFEESLAGIKKEAARKYDLLFANDPVERFSDTRLYALGDERLAITRQLRISPDRVFCWMGEQDELTSLLFLRFLQKNSLRLADPDNIDEVLMEQSLIDRCGVAWFFYNTEEKKVEMSSGVVFCKKGRVISREDSVEGDYLITDRETWERNGEIVQKLEQGVLQLKDFSHEMINNSAKDLLSASVLEKNVLFFLKGEE</sequence>
<dbReference type="Pfam" id="PF13424">
    <property type="entry name" value="TPR_12"/>
    <property type="match status" value="1"/>
</dbReference>
<dbReference type="SUPFAM" id="SSF48452">
    <property type="entry name" value="TPR-like"/>
    <property type="match status" value="1"/>
</dbReference>
<evidence type="ECO:0008006" key="11">
    <source>
        <dbReference type="Google" id="ProtNLM"/>
    </source>
</evidence>
<comment type="similarity">
    <text evidence="5">Belongs to the Rap family.</text>
</comment>
<evidence type="ECO:0000313" key="9">
    <source>
        <dbReference type="EMBL" id="GAA0874946.1"/>
    </source>
</evidence>